<dbReference type="SMART" id="SM00091">
    <property type="entry name" value="PAS"/>
    <property type="match status" value="1"/>
</dbReference>
<evidence type="ECO:0000256" key="4">
    <source>
        <dbReference type="ARBA" id="ARBA00022679"/>
    </source>
</evidence>
<evidence type="ECO:0000256" key="7">
    <source>
        <dbReference type="ARBA" id="ARBA00022840"/>
    </source>
</evidence>
<evidence type="ECO:0000256" key="2">
    <source>
        <dbReference type="ARBA" id="ARBA00012438"/>
    </source>
</evidence>
<dbReference type="InterPro" id="IPR003594">
    <property type="entry name" value="HATPase_dom"/>
</dbReference>
<dbReference type="GO" id="GO:0005524">
    <property type="term" value="F:ATP binding"/>
    <property type="evidence" value="ECO:0007669"/>
    <property type="project" value="UniProtKB-KW"/>
</dbReference>
<dbReference type="Pfam" id="PF02518">
    <property type="entry name" value="HATPase_c"/>
    <property type="match status" value="1"/>
</dbReference>
<dbReference type="SMART" id="SM00387">
    <property type="entry name" value="HATPase_c"/>
    <property type="match status" value="1"/>
</dbReference>
<evidence type="ECO:0000259" key="10">
    <source>
        <dbReference type="PROSITE" id="PS50109"/>
    </source>
</evidence>
<dbReference type="PROSITE" id="PS50109">
    <property type="entry name" value="HIS_KIN"/>
    <property type="match status" value="1"/>
</dbReference>
<dbReference type="SMART" id="SM00086">
    <property type="entry name" value="PAC"/>
    <property type="match status" value="1"/>
</dbReference>
<proteinExistence type="predicted"/>
<feature type="domain" description="PAC" evidence="11">
    <location>
        <begin position="233"/>
        <end position="287"/>
    </location>
</feature>
<dbReference type="SMART" id="SM00388">
    <property type="entry name" value="HisKA"/>
    <property type="match status" value="1"/>
</dbReference>
<dbReference type="InterPro" id="IPR000700">
    <property type="entry name" value="PAS-assoc_C"/>
</dbReference>
<dbReference type="SUPFAM" id="SSF55874">
    <property type="entry name" value="ATPase domain of HSP90 chaperone/DNA topoisomerase II/histidine kinase"/>
    <property type="match status" value="1"/>
</dbReference>
<dbReference type="PROSITE" id="PS50113">
    <property type="entry name" value="PAC"/>
    <property type="match status" value="1"/>
</dbReference>
<dbReference type="InterPro" id="IPR036890">
    <property type="entry name" value="HATPase_C_sf"/>
</dbReference>
<dbReference type="SUPFAM" id="SSF47384">
    <property type="entry name" value="Homodimeric domain of signal transducing histidine kinase"/>
    <property type="match status" value="1"/>
</dbReference>
<keyword evidence="8" id="KW-0902">Two-component regulatory system</keyword>
<dbReference type="InterPro" id="IPR035965">
    <property type="entry name" value="PAS-like_dom_sf"/>
</dbReference>
<evidence type="ECO:0000256" key="3">
    <source>
        <dbReference type="ARBA" id="ARBA00022553"/>
    </source>
</evidence>
<keyword evidence="5" id="KW-0547">Nucleotide-binding</keyword>
<dbReference type="InterPro" id="IPR036097">
    <property type="entry name" value="HisK_dim/P_sf"/>
</dbReference>
<evidence type="ECO:0000256" key="6">
    <source>
        <dbReference type="ARBA" id="ARBA00022777"/>
    </source>
</evidence>
<keyword evidence="6" id="KW-0418">Kinase</keyword>
<keyword evidence="4" id="KW-0808">Transferase</keyword>
<dbReference type="SUPFAM" id="SSF55785">
    <property type="entry name" value="PYP-like sensor domain (PAS domain)"/>
    <property type="match status" value="1"/>
</dbReference>
<evidence type="ECO:0000313" key="13">
    <source>
        <dbReference type="Proteomes" id="UP001596549"/>
    </source>
</evidence>
<dbReference type="EC" id="2.7.13.3" evidence="2"/>
<evidence type="ECO:0000259" key="11">
    <source>
        <dbReference type="PROSITE" id="PS50113"/>
    </source>
</evidence>
<feature type="region of interest" description="Disordered" evidence="9">
    <location>
        <begin position="505"/>
        <end position="526"/>
    </location>
</feature>
<keyword evidence="3" id="KW-0597">Phosphoprotein</keyword>
<evidence type="ECO:0000256" key="9">
    <source>
        <dbReference type="SAM" id="MobiDB-lite"/>
    </source>
</evidence>
<accession>A0ABW2NMA0</accession>
<keyword evidence="13" id="KW-1185">Reference proteome</keyword>
<evidence type="ECO:0000256" key="1">
    <source>
        <dbReference type="ARBA" id="ARBA00000085"/>
    </source>
</evidence>
<gene>
    <name evidence="12" type="ORF">ACFQPF_01395</name>
</gene>
<keyword evidence="7 12" id="KW-0067">ATP-binding</keyword>
<comment type="caution">
    <text evidence="12">The sequence shown here is derived from an EMBL/GenBank/DDBJ whole genome shotgun (WGS) entry which is preliminary data.</text>
</comment>
<dbReference type="CDD" id="cd00075">
    <property type="entry name" value="HATPase"/>
    <property type="match status" value="1"/>
</dbReference>
<organism evidence="12 13">
    <name type="scientific">Fictibacillus iocasae</name>
    <dbReference type="NCBI Taxonomy" id="2715437"/>
    <lineage>
        <taxon>Bacteria</taxon>
        <taxon>Bacillati</taxon>
        <taxon>Bacillota</taxon>
        <taxon>Bacilli</taxon>
        <taxon>Bacillales</taxon>
        <taxon>Fictibacillaceae</taxon>
        <taxon>Fictibacillus</taxon>
    </lineage>
</organism>
<name>A0ABW2NMA0_9BACL</name>
<dbReference type="CDD" id="cd00130">
    <property type="entry name" value="PAS"/>
    <property type="match status" value="1"/>
</dbReference>
<dbReference type="Proteomes" id="UP001596549">
    <property type="component" value="Unassembled WGS sequence"/>
</dbReference>
<protein>
    <recommendedName>
        <fullName evidence="2">histidine kinase</fullName>
        <ecNumber evidence="2">2.7.13.3</ecNumber>
    </recommendedName>
</protein>
<dbReference type="InterPro" id="IPR004358">
    <property type="entry name" value="Sig_transdc_His_kin-like_C"/>
</dbReference>
<dbReference type="Gene3D" id="3.30.565.10">
    <property type="entry name" value="Histidine kinase-like ATPase, C-terminal domain"/>
    <property type="match status" value="1"/>
</dbReference>
<feature type="domain" description="Histidine kinase" evidence="10">
    <location>
        <begin position="300"/>
        <end position="505"/>
    </location>
</feature>
<dbReference type="PANTHER" id="PTHR43065">
    <property type="entry name" value="SENSOR HISTIDINE KINASE"/>
    <property type="match status" value="1"/>
</dbReference>
<dbReference type="Gene3D" id="3.30.450.20">
    <property type="entry name" value="PAS domain"/>
    <property type="match status" value="1"/>
</dbReference>
<dbReference type="RefSeq" id="WP_379745395.1">
    <property type="nucleotide sequence ID" value="NZ_JBHTCP010000002.1"/>
</dbReference>
<sequence length="526" mass="59362">MEDFRRAVGMKILKDHALFVSTIPPIENLEEEYKYYAVKVSDWMETFVYHIGEALSDESMALETKIKKWADAFGSRASGSNIPLHHSLHFILHTRNLLYDCIEKESESYSPSATEAVKSLRVITILTELAANTVVSHYTKANTDTKNALQHTNKYLDISIANLNNLKNALYEGTIFTVTDKFDRILRVNDHFCNITKYDRSELIGQSHGELLYSGVHSEEFVQNIKHEIQSGRVWKGELCNKAKDESLYWVDTTIVPFLDQDGVMYQHISIQYDVTEKKRTEEILLKSEKVSLIGELAAGIAHEIRNPLTSIGGLVQLFDEMNPQKNEFFKDIILTEINRINFIVSELMVLAKPHAVYFSWFNLVENTKNVMELLQPEVNLRNVAITFETDADIIEVYGEKNQLTQVMINLLKNAIEAIPSGGEIRLSVKTSETNVLLSIQDNGVGMTEEQVKKLGEPFYTTKSNGTGLGLMICFKIIQNHKGTINVESELGNGTTFTITLPMRPSVAGYPENTSENVASPTPSIH</sequence>
<dbReference type="EMBL" id="JBHTCP010000002">
    <property type="protein sequence ID" value="MFC7370333.1"/>
    <property type="molecule type" value="Genomic_DNA"/>
</dbReference>
<reference evidence="13" key="1">
    <citation type="journal article" date="2019" name="Int. J. Syst. Evol. Microbiol.">
        <title>The Global Catalogue of Microorganisms (GCM) 10K type strain sequencing project: providing services to taxonomists for standard genome sequencing and annotation.</title>
        <authorList>
            <consortium name="The Broad Institute Genomics Platform"/>
            <consortium name="The Broad Institute Genome Sequencing Center for Infectious Disease"/>
            <person name="Wu L."/>
            <person name="Ma J."/>
        </authorList>
    </citation>
    <scope>NUCLEOTIDE SEQUENCE [LARGE SCALE GENOMIC DNA]</scope>
    <source>
        <strain evidence="13">NBRC 106396</strain>
    </source>
</reference>
<evidence type="ECO:0000256" key="8">
    <source>
        <dbReference type="ARBA" id="ARBA00023012"/>
    </source>
</evidence>
<dbReference type="Pfam" id="PF00512">
    <property type="entry name" value="HisKA"/>
    <property type="match status" value="1"/>
</dbReference>
<dbReference type="InterPro" id="IPR001610">
    <property type="entry name" value="PAC"/>
</dbReference>
<evidence type="ECO:0000256" key="5">
    <source>
        <dbReference type="ARBA" id="ARBA00022741"/>
    </source>
</evidence>
<dbReference type="InterPro" id="IPR000014">
    <property type="entry name" value="PAS"/>
</dbReference>
<feature type="compositionally biased region" description="Polar residues" evidence="9">
    <location>
        <begin position="512"/>
        <end position="526"/>
    </location>
</feature>
<dbReference type="InterPro" id="IPR003661">
    <property type="entry name" value="HisK_dim/P_dom"/>
</dbReference>
<evidence type="ECO:0000313" key="12">
    <source>
        <dbReference type="EMBL" id="MFC7370333.1"/>
    </source>
</evidence>
<dbReference type="CDD" id="cd00082">
    <property type="entry name" value="HisKA"/>
    <property type="match status" value="1"/>
</dbReference>
<dbReference type="PRINTS" id="PR00344">
    <property type="entry name" value="BCTRLSENSOR"/>
</dbReference>
<comment type="catalytic activity">
    <reaction evidence="1">
        <text>ATP + protein L-histidine = ADP + protein N-phospho-L-histidine.</text>
        <dbReference type="EC" id="2.7.13.3"/>
    </reaction>
</comment>
<dbReference type="NCBIfam" id="TIGR00229">
    <property type="entry name" value="sensory_box"/>
    <property type="match status" value="1"/>
</dbReference>
<dbReference type="Gene3D" id="1.10.287.130">
    <property type="match status" value="1"/>
</dbReference>
<dbReference type="InterPro" id="IPR005467">
    <property type="entry name" value="His_kinase_dom"/>
</dbReference>
<dbReference type="PANTHER" id="PTHR43065:SF34">
    <property type="entry name" value="SPORULATION KINASE A"/>
    <property type="match status" value="1"/>
</dbReference>
<dbReference type="Pfam" id="PF13426">
    <property type="entry name" value="PAS_9"/>
    <property type="match status" value="1"/>
</dbReference>